<evidence type="ECO:0000256" key="5">
    <source>
        <dbReference type="ARBA" id="ARBA00022475"/>
    </source>
</evidence>
<protein>
    <recommendedName>
        <fullName evidence="4">Capsular polysaccharide biosynthesis protein CpsC</fullName>
    </recommendedName>
</protein>
<dbReference type="Pfam" id="PF02706">
    <property type="entry name" value="Wzz"/>
    <property type="match status" value="1"/>
</dbReference>
<comment type="pathway">
    <text evidence="2">Capsule biogenesis; capsule polysaccharide biosynthesis.</text>
</comment>
<comment type="subcellular location">
    <subcellularLocation>
        <location evidence="1">Cell membrane</location>
        <topology evidence="1">Multi-pass membrane protein</topology>
    </subcellularLocation>
</comment>
<proteinExistence type="inferred from homology"/>
<evidence type="ECO:0000256" key="9">
    <source>
        <dbReference type="ARBA" id="ARBA00023136"/>
    </source>
</evidence>
<dbReference type="GO" id="GO:0004713">
    <property type="term" value="F:protein tyrosine kinase activity"/>
    <property type="evidence" value="ECO:0007669"/>
    <property type="project" value="TreeGrafter"/>
</dbReference>
<evidence type="ECO:0000256" key="11">
    <source>
        <dbReference type="ARBA" id="ARBA00045736"/>
    </source>
</evidence>
<dbReference type="EMBL" id="UHFA01000002">
    <property type="protein sequence ID" value="SUN37381.1"/>
    <property type="molecule type" value="Genomic_DNA"/>
</dbReference>
<sequence length="229" mass="25084">MTSADNASFEIDVFALLKKLWNRKFLIIFVALLFGFVALFVSVFIIPKTYTSATRVYVVNSSNNNSINYQDIQVGTDLVNDYKEIIKSQDVLEDVVSKEKLDISAGELSQKISIDVPTDTRLITISVKDKSPQEASRLANAVREIAIQKIKDVTKVEDVTTAETAKVPTSPTSPSVKKNFVLGVAAGGFIAIVILILFEALDDRIKTSEDVEKALGRTLLGVVPNTDSL</sequence>
<dbReference type="InterPro" id="IPR050445">
    <property type="entry name" value="Bact_polysacc_biosynth/exp"/>
</dbReference>
<evidence type="ECO:0000256" key="10">
    <source>
        <dbReference type="ARBA" id="ARBA00023169"/>
    </source>
</evidence>
<keyword evidence="7" id="KW-0972">Capsule biogenesis/degradation</keyword>
<evidence type="ECO:0000256" key="2">
    <source>
        <dbReference type="ARBA" id="ARBA00005132"/>
    </source>
</evidence>
<evidence type="ECO:0000259" key="13">
    <source>
        <dbReference type="Pfam" id="PF02706"/>
    </source>
</evidence>
<dbReference type="RefSeq" id="WP_002996568.1">
    <property type="nucleotide sequence ID" value="NZ_UHFA01000002.1"/>
</dbReference>
<feature type="domain" description="Polysaccharide chain length determinant N-terminal" evidence="13">
    <location>
        <begin position="10"/>
        <end position="98"/>
    </location>
</feature>
<organism evidence="14 15">
    <name type="scientific">Streptococcus downei MFe28</name>
    <dbReference type="NCBI Taxonomy" id="764290"/>
    <lineage>
        <taxon>Bacteria</taxon>
        <taxon>Bacillati</taxon>
        <taxon>Bacillota</taxon>
        <taxon>Bacilli</taxon>
        <taxon>Lactobacillales</taxon>
        <taxon>Streptococcaceae</taxon>
        <taxon>Streptococcus</taxon>
    </lineage>
</organism>
<evidence type="ECO:0000256" key="1">
    <source>
        <dbReference type="ARBA" id="ARBA00004651"/>
    </source>
</evidence>
<feature type="transmembrane region" description="Helical" evidence="12">
    <location>
        <begin position="180"/>
        <end position="198"/>
    </location>
</feature>
<evidence type="ECO:0000256" key="3">
    <source>
        <dbReference type="ARBA" id="ARBA00006683"/>
    </source>
</evidence>
<dbReference type="OrthoDB" id="2360475at2"/>
<evidence type="ECO:0000256" key="4">
    <source>
        <dbReference type="ARBA" id="ARBA00020739"/>
    </source>
</evidence>
<accession>A0A380JI92</accession>
<comment type="similarity">
    <text evidence="3">Belongs to the CpsC/CapA family.</text>
</comment>
<keyword evidence="10" id="KW-0270">Exopolysaccharide synthesis</keyword>
<comment type="function">
    <text evidence="11">Required for CpsD phosphorylation. Involved in the regulation of capsular polysaccharide biosynthesis. May be part of a complex that directs the coordinated polymerization and export to the cell surface of the capsular polysaccharide.</text>
</comment>
<keyword evidence="9 12" id="KW-0472">Membrane</keyword>
<dbReference type="InterPro" id="IPR003856">
    <property type="entry name" value="LPS_length_determ_N"/>
</dbReference>
<keyword evidence="8 12" id="KW-1133">Transmembrane helix</keyword>
<keyword evidence="15" id="KW-1185">Reference proteome</keyword>
<evidence type="ECO:0000256" key="6">
    <source>
        <dbReference type="ARBA" id="ARBA00022692"/>
    </source>
</evidence>
<evidence type="ECO:0000256" key="12">
    <source>
        <dbReference type="SAM" id="Phobius"/>
    </source>
</evidence>
<evidence type="ECO:0000313" key="14">
    <source>
        <dbReference type="EMBL" id="SUN37381.1"/>
    </source>
</evidence>
<keyword evidence="6 12" id="KW-0812">Transmembrane</keyword>
<dbReference type="PANTHER" id="PTHR32309:SF13">
    <property type="entry name" value="FERRIC ENTEROBACTIN TRANSPORT PROTEIN FEPE"/>
    <property type="match status" value="1"/>
</dbReference>
<dbReference type="GO" id="GO:0045227">
    <property type="term" value="P:capsule polysaccharide biosynthetic process"/>
    <property type="evidence" value="ECO:0007669"/>
    <property type="project" value="UniProtKB-UniPathway"/>
</dbReference>
<evidence type="ECO:0000313" key="15">
    <source>
        <dbReference type="Proteomes" id="UP000254082"/>
    </source>
</evidence>
<dbReference type="Proteomes" id="UP000254082">
    <property type="component" value="Unassembled WGS sequence"/>
</dbReference>
<reference evidence="14 15" key="1">
    <citation type="submission" date="2018-06" db="EMBL/GenBank/DDBJ databases">
        <authorList>
            <consortium name="Pathogen Informatics"/>
            <person name="Doyle S."/>
        </authorList>
    </citation>
    <scope>NUCLEOTIDE SEQUENCE [LARGE SCALE GENOMIC DNA]</scope>
    <source>
        <strain evidence="15">NCTC 11391</strain>
    </source>
</reference>
<dbReference type="UniPathway" id="UPA00934"/>
<dbReference type="AlphaFoldDB" id="A0A380JI92"/>
<name>A0A380JI92_STRDO</name>
<feature type="transmembrane region" description="Helical" evidence="12">
    <location>
        <begin position="25"/>
        <end position="46"/>
    </location>
</feature>
<dbReference type="GO" id="GO:0005886">
    <property type="term" value="C:plasma membrane"/>
    <property type="evidence" value="ECO:0007669"/>
    <property type="project" value="UniProtKB-SubCell"/>
</dbReference>
<evidence type="ECO:0000256" key="7">
    <source>
        <dbReference type="ARBA" id="ARBA00022903"/>
    </source>
</evidence>
<keyword evidence="5" id="KW-1003">Cell membrane</keyword>
<gene>
    <name evidence="14" type="primary">cpsC</name>
    <name evidence="14" type="ORF">NCTC11391_02108</name>
</gene>
<evidence type="ECO:0000256" key="8">
    <source>
        <dbReference type="ARBA" id="ARBA00022989"/>
    </source>
</evidence>
<dbReference type="PANTHER" id="PTHR32309">
    <property type="entry name" value="TYROSINE-PROTEIN KINASE"/>
    <property type="match status" value="1"/>
</dbReference>